<dbReference type="Proteomes" id="UP000054166">
    <property type="component" value="Unassembled WGS sequence"/>
</dbReference>
<reference evidence="2" key="2">
    <citation type="submission" date="2015-01" db="EMBL/GenBank/DDBJ databases">
        <title>Evolutionary Origins and Diversification of the Mycorrhizal Mutualists.</title>
        <authorList>
            <consortium name="DOE Joint Genome Institute"/>
            <consortium name="Mycorrhizal Genomics Consortium"/>
            <person name="Kohler A."/>
            <person name="Kuo A."/>
            <person name="Nagy L.G."/>
            <person name="Floudas D."/>
            <person name="Copeland A."/>
            <person name="Barry K.W."/>
            <person name="Cichocki N."/>
            <person name="Veneault-Fourrey C."/>
            <person name="LaButti K."/>
            <person name="Lindquist E.A."/>
            <person name="Lipzen A."/>
            <person name="Lundell T."/>
            <person name="Morin E."/>
            <person name="Murat C."/>
            <person name="Riley R."/>
            <person name="Ohm R."/>
            <person name="Sun H."/>
            <person name="Tunlid A."/>
            <person name="Henrissat B."/>
            <person name="Grigoriev I.V."/>
            <person name="Hibbett D.S."/>
            <person name="Martin F."/>
        </authorList>
    </citation>
    <scope>NUCLEOTIDE SEQUENCE [LARGE SCALE GENOMIC DNA]</scope>
    <source>
        <strain evidence="2">F 1598</strain>
    </source>
</reference>
<organism evidence="1 2">
    <name type="scientific">Piloderma croceum (strain F 1598)</name>
    <dbReference type="NCBI Taxonomy" id="765440"/>
    <lineage>
        <taxon>Eukaryota</taxon>
        <taxon>Fungi</taxon>
        <taxon>Dikarya</taxon>
        <taxon>Basidiomycota</taxon>
        <taxon>Agaricomycotina</taxon>
        <taxon>Agaricomycetes</taxon>
        <taxon>Agaricomycetidae</taxon>
        <taxon>Atheliales</taxon>
        <taxon>Atheliaceae</taxon>
        <taxon>Piloderma</taxon>
    </lineage>
</organism>
<accession>A0A0C3FC83</accession>
<sequence length="151" mass="17305">MSVELLDPPPQMQQYPICSIYQSPGRIRDADPDSSNSLVILKWNQDKDPREISEIKRSHMLYRGIKLSTCFSLYFVSFKPFCIQIFDVLFPLKGSEACSESSNHHESLSPVTHEEIIPIFHKALKQALEEEQMENLNIGDLDTLHECLAPK</sequence>
<dbReference type="HOGENOM" id="CLU_1732180_0_0_1"/>
<proteinExistence type="predicted"/>
<dbReference type="EMBL" id="KN833024">
    <property type="protein sequence ID" value="KIM77474.1"/>
    <property type="molecule type" value="Genomic_DNA"/>
</dbReference>
<evidence type="ECO:0000313" key="1">
    <source>
        <dbReference type="EMBL" id="KIM77474.1"/>
    </source>
</evidence>
<reference evidence="1 2" key="1">
    <citation type="submission" date="2014-04" db="EMBL/GenBank/DDBJ databases">
        <authorList>
            <consortium name="DOE Joint Genome Institute"/>
            <person name="Kuo A."/>
            <person name="Tarkka M."/>
            <person name="Buscot F."/>
            <person name="Kohler A."/>
            <person name="Nagy L.G."/>
            <person name="Floudas D."/>
            <person name="Copeland A."/>
            <person name="Barry K.W."/>
            <person name="Cichocki N."/>
            <person name="Veneault-Fourrey C."/>
            <person name="LaButti K."/>
            <person name="Lindquist E.A."/>
            <person name="Lipzen A."/>
            <person name="Lundell T."/>
            <person name="Morin E."/>
            <person name="Murat C."/>
            <person name="Sun H."/>
            <person name="Tunlid A."/>
            <person name="Henrissat B."/>
            <person name="Grigoriev I.V."/>
            <person name="Hibbett D.S."/>
            <person name="Martin F."/>
            <person name="Nordberg H.P."/>
            <person name="Cantor M.N."/>
            <person name="Hua S.X."/>
        </authorList>
    </citation>
    <scope>NUCLEOTIDE SEQUENCE [LARGE SCALE GENOMIC DNA]</scope>
    <source>
        <strain evidence="1 2">F 1598</strain>
    </source>
</reference>
<dbReference type="AlphaFoldDB" id="A0A0C3FC83"/>
<name>A0A0C3FC83_PILCF</name>
<protein>
    <submittedName>
        <fullName evidence="1">Uncharacterized protein</fullName>
    </submittedName>
</protein>
<dbReference type="InParanoid" id="A0A0C3FC83"/>
<keyword evidence="2" id="KW-1185">Reference proteome</keyword>
<evidence type="ECO:0000313" key="2">
    <source>
        <dbReference type="Proteomes" id="UP000054166"/>
    </source>
</evidence>
<gene>
    <name evidence="1" type="ORF">PILCRDRAFT_91080</name>
</gene>